<dbReference type="Gene3D" id="3.20.20.120">
    <property type="entry name" value="Enolase-like C-terminal domain"/>
    <property type="match status" value="1"/>
</dbReference>
<proteinExistence type="predicted"/>
<keyword evidence="6" id="KW-1185">Reference proteome</keyword>
<evidence type="ECO:0000256" key="2">
    <source>
        <dbReference type="ARBA" id="ARBA00005183"/>
    </source>
</evidence>
<evidence type="ECO:0000259" key="4">
    <source>
        <dbReference type="SMART" id="SM00922"/>
    </source>
</evidence>
<dbReference type="Pfam" id="PF02746">
    <property type="entry name" value="MR_MLE_N"/>
    <property type="match status" value="1"/>
</dbReference>
<dbReference type="SUPFAM" id="SSF54826">
    <property type="entry name" value="Enolase N-terminal domain-like"/>
    <property type="match status" value="1"/>
</dbReference>
<dbReference type="InterPro" id="IPR029065">
    <property type="entry name" value="Enolase_C-like"/>
</dbReference>
<evidence type="ECO:0000313" key="5">
    <source>
        <dbReference type="EMBL" id="MBF9066972.1"/>
    </source>
</evidence>
<dbReference type="SFLD" id="SFLDS00001">
    <property type="entry name" value="Enolase"/>
    <property type="match status" value="1"/>
</dbReference>
<comment type="catalytic activity">
    <reaction evidence="1">
        <text>D-glucarate = 5-dehydro-4-deoxy-D-glucarate + H2O</text>
        <dbReference type="Rhea" id="RHEA:14573"/>
        <dbReference type="ChEBI" id="CHEBI:15377"/>
        <dbReference type="ChEBI" id="CHEBI:30612"/>
        <dbReference type="ChEBI" id="CHEBI:42819"/>
        <dbReference type="EC" id="4.2.1.40"/>
    </reaction>
</comment>
<feature type="domain" description="Mandelate racemase/muconate lactonizing enzyme C-terminal" evidence="4">
    <location>
        <begin position="147"/>
        <end position="241"/>
    </location>
</feature>
<accession>A0A931B1H2</accession>
<dbReference type="InterPro" id="IPR013341">
    <property type="entry name" value="Mandelate_racemase_N_dom"/>
</dbReference>
<sequence>MKIDELTLWTVNVPYARPFTSSFETRTGTTRTIVRLRTDDGLEGWGETMHGSPVAAIITKIYPQLRGTDPHQLQRAAGAFHMVPYFYGYLGAAALAGLEMACWDLIGKAAGRPLADLIGGRVRDTVPITSVLTPGLVGEPEGAHALGDALVEEVRRVQKSEGACAFKVKGSTDPEHDVQVLERMRAQLPDVALRVDPNAHWTVPRTLELARRIEEIGLEYLEDPVPGLDGMTAVRRVLRVPLCTNMCVTEFDHVAPAVRLGAVDVVHGDVHRWGGIAPTRRLAGVLETFGLGMNLHSGGEIGISTAAHLHVAAASPQIGYAIDTVYQYLEHDVVTAPFTISAGVMTPPDGPGLGVEVDHDALDFAARAHERDGDLLL</sequence>
<dbReference type="PANTHER" id="PTHR48080:SF4">
    <property type="entry name" value="GLUCARATE DEHYDRATASE"/>
    <property type="match status" value="1"/>
</dbReference>
<dbReference type="SFLD" id="SFLDG00055">
    <property type="entry name" value="glucarate_dehydratase"/>
    <property type="match status" value="1"/>
</dbReference>
<dbReference type="Proteomes" id="UP000657385">
    <property type="component" value="Unassembled WGS sequence"/>
</dbReference>
<evidence type="ECO:0000313" key="6">
    <source>
        <dbReference type="Proteomes" id="UP000657385"/>
    </source>
</evidence>
<comment type="pathway">
    <text evidence="2">Carbohydrate acid metabolism; D-glucarate degradation; 2,5-dioxopentanoate from D-glucarate: step 1/2.</text>
</comment>
<keyword evidence="5" id="KW-0413">Isomerase</keyword>
<comment type="caution">
    <text evidence="5">The sequence shown here is derived from an EMBL/GenBank/DDBJ whole genome shotgun (WGS) entry which is preliminary data.</text>
</comment>
<dbReference type="AlphaFoldDB" id="A0A931B1H2"/>
<dbReference type="InterPro" id="IPR013342">
    <property type="entry name" value="Mandelate_racemase_C"/>
</dbReference>
<evidence type="ECO:0000256" key="3">
    <source>
        <dbReference type="ARBA" id="ARBA00011973"/>
    </source>
</evidence>
<dbReference type="InterPro" id="IPR029017">
    <property type="entry name" value="Enolase-like_N"/>
</dbReference>
<name>A0A931B1H2_9ACTN</name>
<reference evidence="5" key="1">
    <citation type="submission" date="2020-11" db="EMBL/GenBank/DDBJ databases">
        <title>Isolation and identification of active actinomycetes.</title>
        <authorList>
            <person name="Yu B."/>
        </authorList>
    </citation>
    <scope>NUCLEOTIDE SEQUENCE</scope>
    <source>
        <strain evidence="5">NEAU-YB345</strain>
    </source>
</reference>
<organism evidence="5 6">
    <name type="scientific">Streptacidiphilus fuscans</name>
    <dbReference type="NCBI Taxonomy" id="2789292"/>
    <lineage>
        <taxon>Bacteria</taxon>
        <taxon>Bacillati</taxon>
        <taxon>Actinomycetota</taxon>
        <taxon>Actinomycetes</taxon>
        <taxon>Kitasatosporales</taxon>
        <taxon>Streptomycetaceae</taxon>
        <taxon>Streptacidiphilus</taxon>
    </lineage>
</organism>
<dbReference type="EMBL" id="JADPRT010000001">
    <property type="protein sequence ID" value="MBF9066972.1"/>
    <property type="molecule type" value="Genomic_DNA"/>
</dbReference>
<dbReference type="GO" id="GO:0008872">
    <property type="term" value="F:glucarate dehydratase activity"/>
    <property type="evidence" value="ECO:0007669"/>
    <property type="project" value="UniProtKB-EC"/>
</dbReference>
<dbReference type="EC" id="4.2.1.40" evidence="3"/>
<dbReference type="Gene3D" id="3.30.390.10">
    <property type="entry name" value="Enolase-like, N-terminal domain"/>
    <property type="match status" value="1"/>
</dbReference>
<evidence type="ECO:0000256" key="1">
    <source>
        <dbReference type="ARBA" id="ARBA00001426"/>
    </source>
</evidence>
<dbReference type="SMART" id="SM00922">
    <property type="entry name" value="MR_MLE"/>
    <property type="match status" value="1"/>
</dbReference>
<dbReference type="Pfam" id="PF13378">
    <property type="entry name" value="MR_MLE_C"/>
    <property type="match status" value="1"/>
</dbReference>
<dbReference type="InterPro" id="IPR036849">
    <property type="entry name" value="Enolase-like_C_sf"/>
</dbReference>
<protein>
    <recommendedName>
        <fullName evidence="3">glucarate dehydratase</fullName>
        <ecNumber evidence="3">4.2.1.40</ecNumber>
    </recommendedName>
</protein>
<dbReference type="RefSeq" id="WP_196192133.1">
    <property type="nucleotide sequence ID" value="NZ_JADPRT010000001.1"/>
</dbReference>
<dbReference type="InterPro" id="IPR034593">
    <property type="entry name" value="DgoD-like"/>
</dbReference>
<dbReference type="SUPFAM" id="SSF51604">
    <property type="entry name" value="Enolase C-terminal domain-like"/>
    <property type="match status" value="1"/>
</dbReference>
<dbReference type="GO" id="GO:0016853">
    <property type="term" value="F:isomerase activity"/>
    <property type="evidence" value="ECO:0007669"/>
    <property type="project" value="UniProtKB-KW"/>
</dbReference>
<dbReference type="PANTHER" id="PTHR48080">
    <property type="entry name" value="D-GALACTONATE DEHYDRATASE-RELATED"/>
    <property type="match status" value="1"/>
</dbReference>
<gene>
    <name evidence="5" type="ORF">I2501_02825</name>
</gene>